<dbReference type="AlphaFoldDB" id="A0A0D3KUB2"/>
<organism evidence="2 3">
    <name type="scientific">Emiliania huxleyi (strain CCMP1516)</name>
    <dbReference type="NCBI Taxonomy" id="280463"/>
    <lineage>
        <taxon>Eukaryota</taxon>
        <taxon>Haptista</taxon>
        <taxon>Haptophyta</taxon>
        <taxon>Prymnesiophyceae</taxon>
        <taxon>Isochrysidales</taxon>
        <taxon>Noelaerhabdaceae</taxon>
        <taxon>Emiliania</taxon>
    </lineage>
</organism>
<reference evidence="2" key="2">
    <citation type="submission" date="2024-10" db="UniProtKB">
        <authorList>
            <consortium name="EnsemblProtists"/>
        </authorList>
    </citation>
    <scope>IDENTIFICATION</scope>
</reference>
<evidence type="ECO:0008006" key="4">
    <source>
        <dbReference type="Google" id="ProtNLM"/>
    </source>
</evidence>
<dbReference type="PaxDb" id="2903-EOD39347"/>
<dbReference type="Proteomes" id="UP000013827">
    <property type="component" value="Unassembled WGS sequence"/>
</dbReference>
<protein>
    <recommendedName>
        <fullName evidence="4">FCP1 homology domain-containing protein</fullName>
    </recommendedName>
</protein>
<dbReference type="GeneID" id="17284618"/>
<dbReference type="EnsemblProtists" id="EOD39347">
    <property type="protein sequence ID" value="EOD39347"/>
    <property type="gene ID" value="EMIHUDRAFT_223530"/>
</dbReference>
<evidence type="ECO:0000256" key="1">
    <source>
        <dbReference type="SAM" id="MobiDB-lite"/>
    </source>
</evidence>
<dbReference type="Gene3D" id="3.40.50.1000">
    <property type="entry name" value="HAD superfamily/HAD-like"/>
    <property type="match status" value="1"/>
</dbReference>
<accession>A0A0D3KUB2</accession>
<proteinExistence type="predicted"/>
<feature type="region of interest" description="Disordered" evidence="1">
    <location>
        <begin position="456"/>
        <end position="484"/>
    </location>
</feature>
<sequence>MPCGDPEVELDFTADGSHFTAKEGGQFLVLPRDGTGPFRCQLTLPGVLLCRPPGEGRLPKTLDWTDEFATKGGAKERAAMEGVRYLLKIGVLDAHFEIVGRAAALSQLRERASGRQGSTRANRRQLASLALLLPGPVPEAARSFAVGAQGQRVACRLGGPHAMRLTRGALADVAHWLVGSLELIQGGCAGEPLHASIGAMQQLLAWDHVSGSFRPDPRRILDGREGQLPELRGFKFTNRWVKDPSSEPAVFAALVQEMLLFYKAPLPVVVTLDLDQTLWFGECAEWPPGTYESGSAATGAFPLRMVSTEKDETGRYPHLELHRDVPLIFGALRLLRASGAVRIAIASASPARGSALALLEKFGLIDGEMWRLAKRMGVPEEEVRERFVLFDDSERNVDSVREEEPDGLHCNALVLDPATGLTAEAVARGLEHHCKELQREREDGFDGRLTEAERLAPDREQQRKMRQDRLGRRGERQAEVDGGRASDKLRALRVDPGWWVAAPLDGEEVNWRLVELATRLFKTCEWPGCGSDHPLAPADDDEDAEWAYCALATYDAETRVHYQVLSEVSFCPADGTVQGTVRTRQAKVAESPAPQFLASTLCIYGPTAHAFVSLGSLASVMRAAS</sequence>
<keyword evidence="3" id="KW-1185">Reference proteome</keyword>
<dbReference type="HOGENOM" id="CLU_437714_0_0_1"/>
<evidence type="ECO:0000313" key="3">
    <source>
        <dbReference type="Proteomes" id="UP000013827"/>
    </source>
</evidence>
<dbReference type="KEGG" id="ehx:EMIHUDRAFT_223530"/>
<name>A0A0D3KUB2_EMIH1</name>
<dbReference type="InterPro" id="IPR023214">
    <property type="entry name" value="HAD_sf"/>
</dbReference>
<evidence type="ECO:0000313" key="2">
    <source>
        <dbReference type="EnsemblProtists" id="EOD39347"/>
    </source>
</evidence>
<reference evidence="3" key="1">
    <citation type="journal article" date="2013" name="Nature">
        <title>Pan genome of the phytoplankton Emiliania underpins its global distribution.</title>
        <authorList>
            <person name="Read B.A."/>
            <person name="Kegel J."/>
            <person name="Klute M.J."/>
            <person name="Kuo A."/>
            <person name="Lefebvre S.C."/>
            <person name="Maumus F."/>
            <person name="Mayer C."/>
            <person name="Miller J."/>
            <person name="Monier A."/>
            <person name="Salamov A."/>
            <person name="Young J."/>
            <person name="Aguilar M."/>
            <person name="Claverie J.M."/>
            <person name="Frickenhaus S."/>
            <person name="Gonzalez K."/>
            <person name="Herman E.K."/>
            <person name="Lin Y.C."/>
            <person name="Napier J."/>
            <person name="Ogata H."/>
            <person name="Sarno A.F."/>
            <person name="Shmutz J."/>
            <person name="Schroeder D."/>
            <person name="de Vargas C."/>
            <person name="Verret F."/>
            <person name="von Dassow P."/>
            <person name="Valentin K."/>
            <person name="Van de Peer Y."/>
            <person name="Wheeler G."/>
            <person name="Dacks J.B."/>
            <person name="Delwiche C.F."/>
            <person name="Dyhrman S.T."/>
            <person name="Glockner G."/>
            <person name="John U."/>
            <person name="Richards T."/>
            <person name="Worden A.Z."/>
            <person name="Zhang X."/>
            <person name="Grigoriev I.V."/>
            <person name="Allen A.E."/>
            <person name="Bidle K."/>
            <person name="Borodovsky M."/>
            <person name="Bowler C."/>
            <person name="Brownlee C."/>
            <person name="Cock J.M."/>
            <person name="Elias M."/>
            <person name="Gladyshev V.N."/>
            <person name="Groth M."/>
            <person name="Guda C."/>
            <person name="Hadaegh A."/>
            <person name="Iglesias-Rodriguez M.D."/>
            <person name="Jenkins J."/>
            <person name="Jones B.M."/>
            <person name="Lawson T."/>
            <person name="Leese F."/>
            <person name="Lindquist E."/>
            <person name="Lobanov A."/>
            <person name="Lomsadze A."/>
            <person name="Malik S.B."/>
            <person name="Marsh M.E."/>
            <person name="Mackinder L."/>
            <person name="Mock T."/>
            <person name="Mueller-Roeber B."/>
            <person name="Pagarete A."/>
            <person name="Parker M."/>
            <person name="Probert I."/>
            <person name="Quesneville H."/>
            <person name="Raines C."/>
            <person name="Rensing S.A."/>
            <person name="Riano-Pachon D.M."/>
            <person name="Richier S."/>
            <person name="Rokitta S."/>
            <person name="Shiraiwa Y."/>
            <person name="Soanes D.M."/>
            <person name="van der Giezen M."/>
            <person name="Wahlund T.M."/>
            <person name="Williams B."/>
            <person name="Wilson W."/>
            <person name="Wolfe G."/>
            <person name="Wurch L.L."/>
        </authorList>
    </citation>
    <scope>NUCLEOTIDE SEQUENCE</scope>
</reference>
<dbReference type="RefSeq" id="XP_005791776.1">
    <property type="nucleotide sequence ID" value="XM_005791719.1"/>
</dbReference>